<keyword evidence="1" id="KW-0472">Membrane</keyword>
<keyword evidence="1" id="KW-1133">Transmembrane helix</keyword>
<gene>
    <name evidence="2" type="ORF">PGLA2088_LOCUS4512</name>
</gene>
<evidence type="ECO:0000313" key="3">
    <source>
        <dbReference type="Proteomes" id="UP000626109"/>
    </source>
</evidence>
<keyword evidence="1" id="KW-0812">Transmembrane</keyword>
<comment type="caution">
    <text evidence="2">The sequence shown here is derived from an EMBL/GenBank/DDBJ whole genome shotgun (WGS) entry which is preliminary data.</text>
</comment>
<accession>A0A813I6A0</accession>
<feature type="non-terminal residue" evidence="2">
    <location>
        <position position="1"/>
    </location>
</feature>
<organism evidence="2 3">
    <name type="scientific">Polarella glacialis</name>
    <name type="common">Dinoflagellate</name>
    <dbReference type="NCBI Taxonomy" id="89957"/>
    <lineage>
        <taxon>Eukaryota</taxon>
        <taxon>Sar</taxon>
        <taxon>Alveolata</taxon>
        <taxon>Dinophyceae</taxon>
        <taxon>Suessiales</taxon>
        <taxon>Suessiaceae</taxon>
        <taxon>Polarella</taxon>
    </lineage>
</organism>
<dbReference type="Proteomes" id="UP000626109">
    <property type="component" value="Unassembled WGS sequence"/>
</dbReference>
<feature type="non-terminal residue" evidence="2">
    <location>
        <position position="178"/>
    </location>
</feature>
<name>A0A813I6A0_POLGL</name>
<evidence type="ECO:0000256" key="1">
    <source>
        <dbReference type="SAM" id="Phobius"/>
    </source>
</evidence>
<evidence type="ECO:0000313" key="2">
    <source>
        <dbReference type="EMBL" id="CAE8646112.1"/>
    </source>
</evidence>
<protein>
    <submittedName>
        <fullName evidence="2">Uncharacterized protein</fullName>
    </submittedName>
</protein>
<dbReference type="EMBL" id="CAJNNW010004122">
    <property type="protein sequence ID" value="CAE8646112.1"/>
    <property type="molecule type" value="Genomic_DNA"/>
</dbReference>
<feature type="transmembrane region" description="Helical" evidence="1">
    <location>
        <begin position="130"/>
        <end position="150"/>
    </location>
</feature>
<sequence length="178" mass="18666">PEWPVGSIEGAITGGAASMYRLGWLALNPHRWDHAAAALSAFTFVVVVHGKDPLLRLFKLPGMEVLLATLVGALLAMAGGYTGSIVGAPPVPVASASAAEAGGLLQMLTSWVIHWPWELPFQQLASWMGGWHWAFLSSITFAAVDFLAIISVEAERPPPGGWSPGRELGGQGVACLAS</sequence>
<dbReference type="AlphaFoldDB" id="A0A813I6A0"/>
<feature type="transmembrane region" description="Helical" evidence="1">
    <location>
        <begin position="62"/>
        <end position="81"/>
    </location>
</feature>
<proteinExistence type="predicted"/>
<reference evidence="2" key="1">
    <citation type="submission" date="2021-02" db="EMBL/GenBank/DDBJ databases">
        <authorList>
            <person name="Dougan E. K."/>
            <person name="Rhodes N."/>
            <person name="Thang M."/>
            <person name="Chan C."/>
        </authorList>
    </citation>
    <scope>NUCLEOTIDE SEQUENCE</scope>
</reference>